<reference evidence="1" key="1">
    <citation type="submission" date="2022-04" db="EMBL/GenBank/DDBJ databases">
        <title>Genome of the entomopathogenic fungus Entomophthora muscae.</title>
        <authorList>
            <person name="Elya C."/>
            <person name="Lovett B.R."/>
            <person name="Lee E."/>
            <person name="Macias A.M."/>
            <person name="Hajek A.E."/>
            <person name="De Bivort B.L."/>
            <person name="Kasson M.T."/>
            <person name="De Fine Licht H.H."/>
            <person name="Stajich J.E."/>
        </authorList>
    </citation>
    <scope>NUCLEOTIDE SEQUENCE</scope>
    <source>
        <strain evidence="1">Berkeley</strain>
    </source>
</reference>
<evidence type="ECO:0000313" key="1">
    <source>
        <dbReference type="EMBL" id="KAJ9067262.1"/>
    </source>
</evidence>
<protein>
    <submittedName>
        <fullName evidence="1">Uncharacterized protein</fullName>
    </submittedName>
</protein>
<organism evidence="1 2">
    <name type="scientific">Entomophthora muscae</name>
    <dbReference type="NCBI Taxonomy" id="34485"/>
    <lineage>
        <taxon>Eukaryota</taxon>
        <taxon>Fungi</taxon>
        <taxon>Fungi incertae sedis</taxon>
        <taxon>Zoopagomycota</taxon>
        <taxon>Entomophthoromycotina</taxon>
        <taxon>Entomophthoromycetes</taxon>
        <taxon>Entomophthorales</taxon>
        <taxon>Entomophthoraceae</taxon>
        <taxon>Entomophthora</taxon>
    </lineage>
</organism>
<keyword evidence="2" id="KW-1185">Reference proteome</keyword>
<name>A0ACC2SYT2_9FUNG</name>
<accession>A0ACC2SYT2</accession>
<dbReference type="Proteomes" id="UP001165960">
    <property type="component" value="Unassembled WGS sequence"/>
</dbReference>
<evidence type="ECO:0000313" key="2">
    <source>
        <dbReference type="Proteomes" id="UP001165960"/>
    </source>
</evidence>
<dbReference type="EMBL" id="QTSX02004263">
    <property type="protein sequence ID" value="KAJ9067262.1"/>
    <property type="molecule type" value="Genomic_DNA"/>
</dbReference>
<gene>
    <name evidence="1" type="ORF">DSO57_1001372</name>
</gene>
<proteinExistence type="predicted"/>
<comment type="caution">
    <text evidence="1">The sequence shown here is derived from an EMBL/GenBank/DDBJ whole genome shotgun (WGS) entry which is preliminary data.</text>
</comment>
<sequence>MLQEIALGIDLGMAHISVSVIVNGRVIPVPGASGDLRVPSFIGFTSKNFCVGFETLKQ</sequence>